<evidence type="ECO:0000313" key="3">
    <source>
        <dbReference type="Proteomes" id="UP000222824"/>
    </source>
</evidence>
<feature type="region of interest" description="Disordered" evidence="1">
    <location>
        <begin position="1"/>
        <end position="21"/>
    </location>
</feature>
<proteinExistence type="predicted"/>
<dbReference type="AlphaFoldDB" id="A0A2G1WK42"/>
<dbReference type="InterPro" id="IPR023131">
    <property type="entry name" value="Mth639-like_dom_sf"/>
</dbReference>
<name>A0A2G1WK42_9EURY</name>
<evidence type="ECO:0000256" key="1">
    <source>
        <dbReference type="SAM" id="MobiDB-lite"/>
    </source>
</evidence>
<dbReference type="OrthoDB" id="9265at2157"/>
<dbReference type="Pfam" id="PF04027">
    <property type="entry name" value="DUF371"/>
    <property type="match status" value="1"/>
</dbReference>
<dbReference type="Proteomes" id="UP000222824">
    <property type="component" value="Unassembled WGS sequence"/>
</dbReference>
<evidence type="ECO:0008006" key="4">
    <source>
        <dbReference type="Google" id="ProtNLM"/>
    </source>
</evidence>
<accession>A0A2G1WK42</accession>
<keyword evidence="3" id="KW-1185">Reference proteome</keyword>
<gene>
    <name evidence="2" type="ORF">DJ69_06830</name>
</gene>
<dbReference type="PANTHER" id="PTHR40696">
    <property type="entry name" value="DUF371 FAMILY PROTEIN"/>
    <property type="match status" value="1"/>
</dbReference>
<reference evidence="2 3" key="1">
    <citation type="journal article" date="2014" name="Front. Microbiol.">
        <title>Population and genomic analysis of the genus Halorubrum.</title>
        <authorList>
            <person name="Fullmer M.S."/>
            <person name="Soucy S.M."/>
            <person name="Swithers K.S."/>
            <person name="Makkay A.M."/>
            <person name="Wheeler R."/>
            <person name="Ventosa A."/>
            <person name="Gogarten J.P."/>
            <person name="Papke R.T."/>
        </authorList>
    </citation>
    <scope>NUCLEOTIDE SEQUENCE [LARGE SCALE GENOMIC DNA]</scope>
    <source>
        <strain evidence="2 3">C49</strain>
    </source>
</reference>
<protein>
    <recommendedName>
        <fullName evidence="4">DUF371 domain-containing protein</fullName>
    </recommendedName>
</protein>
<sequence>MSDAENAGPNDAESAGDPGDDALVEVVRAVGHEHVTAEHASTLELTTDDWLTPAGDCIVGVEADRTPREFSAAFRDACRDATATITATVAVGEPTDDAVDIDSPAHVDEIVGRGDPDLTLLDDRSMVGRTSDYTDDERTIFVDGDGAAADLDRDLVAALAEGAPVALRLAVESAD</sequence>
<dbReference type="PANTHER" id="PTHR40696:SF1">
    <property type="entry name" value="DUF371 DOMAIN-CONTAINING PROTEIN"/>
    <property type="match status" value="1"/>
</dbReference>
<dbReference type="InterPro" id="IPR007171">
    <property type="entry name" value="DUF371"/>
</dbReference>
<evidence type="ECO:0000313" key="2">
    <source>
        <dbReference type="EMBL" id="PHQ39209.1"/>
    </source>
</evidence>
<comment type="caution">
    <text evidence="2">The sequence shown here is derived from an EMBL/GenBank/DDBJ whole genome shotgun (WGS) entry which is preliminary data.</text>
</comment>
<dbReference type="EMBL" id="NHOA01000043">
    <property type="protein sequence ID" value="PHQ39209.1"/>
    <property type="molecule type" value="Genomic_DNA"/>
</dbReference>
<dbReference type="Gene3D" id="2.60.120.630">
    <property type="entry name" value="mth639 domain like"/>
    <property type="match status" value="1"/>
</dbReference>
<organism evidence="2 3">
    <name type="scientific">Halorubrum persicum</name>
    <dbReference type="NCBI Taxonomy" id="1383844"/>
    <lineage>
        <taxon>Archaea</taxon>
        <taxon>Methanobacteriati</taxon>
        <taxon>Methanobacteriota</taxon>
        <taxon>Stenosarchaea group</taxon>
        <taxon>Halobacteria</taxon>
        <taxon>Halobacteriales</taxon>
        <taxon>Haloferacaceae</taxon>
        <taxon>Halorubrum</taxon>
    </lineage>
</organism>
<dbReference type="RefSeq" id="WP_099254940.1">
    <property type="nucleotide sequence ID" value="NZ_NHOA01000043.1"/>
</dbReference>